<dbReference type="PROSITE" id="PS51318">
    <property type="entry name" value="TAT"/>
    <property type="match status" value="1"/>
</dbReference>
<dbReference type="AlphaFoldDB" id="A0A2W5USF0"/>
<dbReference type="PANTHER" id="PTHR11709:SF2">
    <property type="entry name" value="MULTICOPPER OXIDASE LPR1"/>
    <property type="match status" value="1"/>
</dbReference>
<dbReference type="PANTHER" id="PTHR11709">
    <property type="entry name" value="MULTI-COPPER OXIDASE"/>
    <property type="match status" value="1"/>
</dbReference>
<keyword evidence="1" id="KW-0479">Metal-binding</keyword>
<reference evidence="6 7" key="1">
    <citation type="submission" date="2017-08" db="EMBL/GenBank/DDBJ databases">
        <title>Infants hospitalized years apart are colonized by the same room-sourced microbial strains.</title>
        <authorList>
            <person name="Brooks B."/>
            <person name="Olm M.R."/>
            <person name="Firek B.A."/>
            <person name="Baker R."/>
            <person name="Thomas B.C."/>
            <person name="Morowitz M.J."/>
            <person name="Banfield J.F."/>
        </authorList>
    </citation>
    <scope>NUCLEOTIDE SEQUENCE [LARGE SCALE GENOMIC DNA]</scope>
    <source>
        <strain evidence="6">S2_003_000_R2_11</strain>
    </source>
</reference>
<accession>A0A2W5USF0</accession>
<evidence type="ECO:0000313" key="7">
    <source>
        <dbReference type="Proteomes" id="UP000248975"/>
    </source>
</evidence>
<feature type="signal peptide" evidence="3">
    <location>
        <begin position="1"/>
        <end position="30"/>
    </location>
</feature>
<feature type="domain" description="Plastocyanin-like" evidence="4">
    <location>
        <begin position="362"/>
        <end position="464"/>
    </location>
</feature>
<evidence type="ECO:0000313" key="6">
    <source>
        <dbReference type="EMBL" id="PZR00731.1"/>
    </source>
</evidence>
<dbReference type="GO" id="GO:0030288">
    <property type="term" value="C:outer membrane-bounded periplasmic space"/>
    <property type="evidence" value="ECO:0007669"/>
    <property type="project" value="TreeGrafter"/>
</dbReference>
<dbReference type="CDD" id="cd13861">
    <property type="entry name" value="CuRO_1_CumA_like"/>
    <property type="match status" value="1"/>
</dbReference>
<dbReference type="Proteomes" id="UP000248975">
    <property type="component" value="Unassembled WGS sequence"/>
</dbReference>
<name>A0A2W5USF0_CERSP</name>
<dbReference type="SUPFAM" id="SSF49503">
    <property type="entry name" value="Cupredoxins"/>
    <property type="match status" value="3"/>
</dbReference>
<sequence length="465" mass="50213">MIPISRRSLLLGSATAGLGLASLPLLPAHAQPVVQKLTVVPGRFPLTAAGVTEAMMCYNGDAPPPVLRLKQGVPARIEVTNGLQEVTTVHWHGLRVPNAMDGVPWLTQYPIGTGETFVYEFTPEDAGTFWYHPHCNTLEQISRGLAGMIIVDEAQDQDFDADIPVLIRDFRLGSDGQFIEFYKPRNLARGGTLGTVNTANWSETPVAETASGSLIRLRLAITDVTRVYQLKLRGADGAVLSWDGQPIDEPIRLAPDTPLVLGPGQRADLAVAMSSQPAELFMILPDKSEHVLLTLNPTGSDRGRGMANLRALPPNPLAKPDLTSAGTIDLVFGWSASGDAPNSGGLCGDVPLRFWSINRKPWTGDSPPDPTNPGEPLAVMERDKTYILNLLNETQNDHPIHLHGLVMHDLGPDGQPNGRRGDTILLRSHDSARVAVVADSPGDWVIHCHVIEHQKTGLAGFVRVT</sequence>
<dbReference type="Gene3D" id="2.60.40.420">
    <property type="entry name" value="Cupredoxins - blue copper proteins"/>
    <property type="match status" value="3"/>
</dbReference>
<protein>
    <submittedName>
        <fullName evidence="6">Copper oxidase</fullName>
    </submittedName>
</protein>
<dbReference type="InterPro" id="IPR011707">
    <property type="entry name" value="Cu-oxidase-like_N"/>
</dbReference>
<dbReference type="InterPro" id="IPR011706">
    <property type="entry name" value="Cu-oxidase_C"/>
</dbReference>
<evidence type="ECO:0000256" key="2">
    <source>
        <dbReference type="ARBA" id="ARBA00023002"/>
    </source>
</evidence>
<evidence type="ECO:0000259" key="4">
    <source>
        <dbReference type="Pfam" id="PF07731"/>
    </source>
</evidence>
<dbReference type="GO" id="GO:0005507">
    <property type="term" value="F:copper ion binding"/>
    <property type="evidence" value="ECO:0007669"/>
    <property type="project" value="InterPro"/>
</dbReference>
<dbReference type="InterPro" id="IPR045087">
    <property type="entry name" value="Cu-oxidase_fam"/>
</dbReference>
<organism evidence="6 7">
    <name type="scientific">Cereibacter sphaeroides</name>
    <name type="common">Rhodobacter sphaeroides</name>
    <dbReference type="NCBI Taxonomy" id="1063"/>
    <lineage>
        <taxon>Bacteria</taxon>
        <taxon>Pseudomonadati</taxon>
        <taxon>Pseudomonadota</taxon>
        <taxon>Alphaproteobacteria</taxon>
        <taxon>Rhodobacterales</taxon>
        <taxon>Paracoccaceae</taxon>
        <taxon>Cereibacter</taxon>
    </lineage>
</organism>
<keyword evidence="3" id="KW-0732">Signal</keyword>
<dbReference type="InterPro" id="IPR008972">
    <property type="entry name" value="Cupredoxin"/>
</dbReference>
<dbReference type="InterPro" id="IPR002355">
    <property type="entry name" value="Cu_oxidase_Cu_BS"/>
</dbReference>
<evidence type="ECO:0000256" key="3">
    <source>
        <dbReference type="SAM" id="SignalP"/>
    </source>
</evidence>
<dbReference type="Pfam" id="PF07732">
    <property type="entry name" value="Cu-oxidase_3"/>
    <property type="match status" value="1"/>
</dbReference>
<dbReference type="PROSITE" id="PS00080">
    <property type="entry name" value="MULTICOPPER_OXIDASE2"/>
    <property type="match status" value="1"/>
</dbReference>
<dbReference type="GO" id="GO:0016491">
    <property type="term" value="F:oxidoreductase activity"/>
    <property type="evidence" value="ECO:0007669"/>
    <property type="project" value="UniProtKB-KW"/>
</dbReference>
<dbReference type="Pfam" id="PF07731">
    <property type="entry name" value="Cu-oxidase_2"/>
    <property type="match status" value="1"/>
</dbReference>
<evidence type="ECO:0000259" key="5">
    <source>
        <dbReference type="Pfam" id="PF07732"/>
    </source>
</evidence>
<dbReference type="PROSITE" id="PS00079">
    <property type="entry name" value="MULTICOPPER_OXIDASE1"/>
    <property type="match status" value="1"/>
</dbReference>
<dbReference type="InterPro" id="IPR006311">
    <property type="entry name" value="TAT_signal"/>
</dbReference>
<feature type="domain" description="Plastocyanin-like" evidence="5">
    <location>
        <begin position="50"/>
        <end position="154"/>
    </location>
</feature>
<proteinExistence type="predicted"/>
<gene>
    <name evidence="6" type="ORF">DI533_09400</name>
</gene>
<dbReference type="InterPro" id="IPR033138">
    <property type="entry name" value="Cu_oxidase_CS"/>
</dbReference>
<evidence type="ECO:0000256" key="1">
    <source>
        <dbReference type="ARBA" id="ARBA00022723"/>
    </source>
</evidence>
<comment type="caution">
    <text evidence="6">The sequence shown here is derived from an EMBL/GenBank/DDBJ whole genome shotgun (WGS) entry which is preliminary data.</text>
</comment>
<feature type="chain" id="PRO_5016148861" evidence="3">
    <location>
        <begin position="31"/>
        <end position="465"/>
    </location>
</feature>
<keyword evidence="2" id="KW-0560">Oxidoreductase</keyword>
<dbReference type="EMBL" id="QFQS01000001">
    <property type="protein sequence ID" value="PZR00731.1"/>
    <property type="molecule type" value="Genomic_DNA"/>
</dbReference>